<gene>
    <name evidence="1" type="ORF">H1191_12345</name>
</gene>
<protein>
    <submittedName>
        <fullName evidence="1">Uncharacterized protein</fullName>
    </submittedName>
</protein>
<evidence type="ECO:0000313" key="1">
    <source>
        <dbReference type="EMBL" id="MBA4495098.1"/>
    </source>
</evidence>
<reference evidence="1 2" key="1">
    <citation type="submission" date="2020-07" db="EMBL/GenBank/DDBJ databases">
        <authorList>
            <person name="Feng H."/>
        </authorList>
    </citation>
    <scope>NUCLEOTIDE SEQUENCE [LARGE SCALE GENOMIC DNA]</scope>
    <source>
        <strain evidence="2">s-10</strain>
    </source>
</reference>
<dbReference type="Proteomes" id="UP000535491">
    <property type="component" value="Unassembled WGS sequence"/>
</dbReference>
<accession>A0A7W1WS74</accession>
<proteinExistence type="predicted"/>
<keyword evidence="2" id="KW-1185">Reference proteome</keyword>
<dbReference type="RefSeq" id="WP_181752342.1">
    <property type="nucleotide sequence ID" value="NZ_JACEIQ010000012.1"/>
</dbReference>
<organism evidence="1 2">
    <name type="scientific">Paenactinomyces guangxiensis</name>
    <dbReference type="NCBI Taxonomy" id="1490290"/>
    <lineage>
        <taxon>Bacteria</taxon>
        <taxon>Bacillati</taxon>
        <taxon>Bacillota</taxon>
        <taxon>Bacilli</taxon>
        <taxon>Bacillales</taxon>
        <taxon>Thermoactinomycetaceae</taxon>
        <taxon>Paenactinomyces</taxon>
    </lineage>
</organism>
<dbReference type="EMBL" id="JACEIQ010000012">
    <property type="protein sequence ID" value="MBA4495098.1"/>
    <property type="molecule type" value="Genomic_DNA"/>
</dbReference>
<evidence type="ECO:0000313" key="2">
    <source>
        <dbReference type="Proteomes" id="UP000535491"/>
    </source>
</evidence>
<name>A0A7W1WS74_9BACL</name>
<comment type="caution">
    <text evidence="1">The sequence shown here is derived from an EMBL/GenBank/DDBJ whole genome shotgun (WGS) entry which is preliminary data.</text>
</comment>
<dbReference type="AlphaFoldDB" id="A0A7W1WS74"/>
<sequence length="208" mass="23081">MAKQGFLGAIKVKSGPSVAFTDVPLTDSGDQTTYIVSDETKRYWDRSAAVTVEKSSDGTNWTTVPASDYKIEYVGGRIVFNAPQVSTDSFRVDAAAYPIETIVAGFEWSLDLEQEVQDTPTFGDGWNDVTPTRKSGSGSFSWYWANGTFFEKLGDDDLIIILYVDETNNIRYEFTGAITTDSIETPNDGVVTEELEFMANGEIYYRES</sequence>